<comment type="caution">
    <text evidence="5">The sequence shown here is derived from an EMBL/GenBank/DDBJ whole genome shotgun (WGS) entry which is preliminary data.</text>
</comment>
<dbReference type="InterPro" id="IPR020471">
    <property type="entry name" value="AKR"/>
</dbReference>
<proteinExistence type="predicted"/>
<dbReference type="SUPFAM" id="SSF51430">
    <property type="entry name" value="NAD(P)-linked oxidoreductase"/>
    <property type="match status" value="1"/>
</dbReference>
<keyword evidence="3" id="KW-0812">Transmembrane</keyword>
<evidence type="ECO:0000256" key="1">
    <source>
        <dbReference type="ARBA" id="ARBA00023002"/>
    </source>
</evidence>
<keyword evidence="3" id="KW-0472">Membrane</keyword>
<dbReference type="PANTHER" id="PTHR11732">
    <property type="entry name" value="ALDO/KETO REDUCTASE"/>
    <property type="match status" value="1"/>
</dbReference>
<dbReference type="InterPro" id="IPR023210">
    <property type="entry name" value="NADP_OxRdtase_dom"/>
</dbReference>
<protein>
    <submittedName>
        <fullName evidence="5">NAD(P)H-dependent 6'-deoxychalcone synthase-like protein</fullName>
    </submittedName>
</protein>
<dbReference type="Gene3D" id="3.20.20.100">
    <property type="entry name" value="NADP-dependent oxidoreductase domain"/>
    <property type="match status" value="1"/>
</dbReference>
<evidence type="ECO:0000313" key="5">
    <source>
        <dbReference type="EMBL" id="KAK5997002.1"/>
    </source>
</evidence>
<keyword evidence="1" id="KW-0560">Oxidoreductase</keyword>
<dbReference type="Proteomes" id="UP001338125">
    <property type="component" value="Unassembled WGS sequence"/>
</dbReference>
<accession>A0ABR0SXW8</accession>
<dbReference type="InterPro" id="IPR036812">
    <property type="entry name" value="NAD(P)_OxRdtase_dom_sf"/>
</dbReference>
<evidence type="ECO:0000313" key="6">
    <source>
        <dbReference type="Proteomes" id="UP001338125"/>
    </source>
</evidence>
<feature type="compositionally biased region" description="Pro residues" evidence="2">
    <location>
        <begin position="1"/>
        <end position="10"/>
    </location>
</feature>
<evidence type="ECO:0000256" key="2">
    <source>
        <dbReference type="SAM" id="MobiDB-lite"/>
    </source>
</evidence>
<gene>
    <name evidence="5" type="ORF">PT974_02351</name>
</gene>
<dbReference type="EMBL" id="JAVFKD010000002">
    <property type="protein sequence ID" value="KAK5997002.1"/>
    <property type="molecule type" value="Genomic_DNA"/>
</dbReference>
<feature type="transmembrane region" description="Helical" evidence="3">
    <location>
        <begin position="244"/>
        <end position="264"/>
    </location>
</feature>
<sequence length="272" mass="30981">MSQTFPPPPKSRLARDLTFGPGGASTIPKLIYGTAWKKEETWRFVHKALRAGFRGLDTAGQSGHYDEQAVAVGLREACEGGFVNSEDIFVQSKINPPSLNPDDWPEGERALSWVDRVHQCIGPSIELRRIASRKYIDSYLLHTPMSTVEDTLKVWQVMSSYVPEYIGHLGISNVSLDFLTSFYEQAHPKPSFVQNRFYRDTRYEVELRKFCRERGVVFQSFWTLTANRHLLKSRPVVDVAEKMGMSKVVALYALVLGLGGYRYWTGRRARSI</sequence>
<reference evidence="5 6" key="1">
    <citation type="submission" date="2024-01" db="EMBL/GenBank/DDBJ databases">
        <title>Complete genome of Cladobotryum mycophilum ATHUM6906.</title>
        <authorList>
            <person name="Christinaki A.C."/>
            <person name="Myridakis A.I."/>
            <person name="Kouvelis V.N."/>
        </authorList>
    </citation>
    <scope>NUCLEOTIDE SEQUENCE [LARGE SCALE GENOMIC DNA]</scope>
    <source>
        <strain evidence="5 6">ATHUM6906</strain>
    </source>
</reference>
<keyword evidence="3" id="KW-1133">Transmembrane helix</keyword>
<feature type="region of interest" description="Disordered" evidence="2">
    <location>
        <begin position="1"/>
        <end position="20"/>
    </location>
</feature>
<evidence type="ECO:0000256" key="3">
    <source>
        <dbReference type="SAM" id="Phobius"/>
    </source>
</evidence>
<organism evidence="5 6">
    <name type="scientific">Cladobotryum mycophilum</name>
    <dbReference type="NCBI Taxonomy" id="491253"/>
    <lineage>
        <taxon>Eukaryota</taxon>
        <taxon>Fungi</taxon>
        <taxon>Dikarya</taxon>
        <taxon>Ascomycota</taxon>
        <taxon>Pezizomycotina</taxon>
        <taxon>Sordariomycetes</taxon>
        <taxon>Hypocreomycetidae</taxon>
        <taxon>Hypocreales</taxon>
        <taxon>Hypocreaceae</taxon>
        <taxon>Cladobotryum</taxon>
    </lineage>
</organism>
<keyword evidence="6" id="KW-1185">Reference proteome</keyword>
<evidence type="ECO:0000259" key="4">
    <source>
        <dbReference type="Pfam" id="PF00248"/>
    </source>
</evidence>
<name>A0ABR0SXW8_9HYPO</name>
<feature type="domain" description="NADP-dependent oxidoreductase" evidence="4">
    <location>
        <begin position="35"/>
        <end position="221"/>
    </location>
</feature>
<dbReference type="Pfam" id="PF00248">
    <property type="entry name" value="Aldo_ket_red"/>
    <property type="match status" value="1"/>
</dbReference>